<name>A0A1H9IEQ3_9LACT</name>
<dbReference type="InterPro" id="IPR017167">
    <property type="entry name" value="UCP037291_glutaredoxin-rel"/>
</dbReference>
<dbReference type="PIRSF" id="PIRSF037291">
    <property type="entry name" value="UCP037291_gluthr"/>
    <property type="match status" value="1"/>
</dbReference>
<dbReference type="Proteomes" id="UP000198556">
    <property type="component" value="Unassembled WGS sequence"/>
</dbReference>
<dbReference type="PROSITE" id="PS51354">
    <property type="entry name" value="GLUTAREDOXIN_2"/>
    <property type="match status" value="1"/>
</dbReference>
<reference evidence="1 2" key="1">
    <citation type="submission" date="2016-10" db="EMBL/GenBank/DDBJ databases">
        <authorList>
            <person name="de Groot N.N."/>
        </authorList>
    </citation>
    <scope>NUCLEOTIDE SEQUENCE [LARGE SCALE GENOMIC DNA]</scope>
    <source>
        <strain evidence="1 2">DSM 15827</strain>
    </source>
</reference>
<dbReference type="AlphaFoldDB" id="A0A1H9IEQ3"/>
<dbReference type="SUPFAM" id="SSF52833">
    <property type="entry name" value="Thioredoxin-like"/>
    <property type="match status" value="1"/>
</dbReference>
<dbReference type="STRING" id="137733.SAMN05421767_10564"/>
<accession>A0A1H9IEQ3</accession>
<evidence type="ECO:0000313" key="1">
    <source>
        <dbReference type="EMBL" id="SEQ73066.1"/>
    </source>
</evidence>
<dbReference type="RefSeq" id="WP_089746043.1">
    <property type="nucleotide sequence ID" value="NZ_FOGF01000005.1"/>
</dbReference>
<keyword evidence="2" id="KW-1185">Reference proteome</keyword>
<protein>
    <submittedName>
        <fullName evidence="1">Glutaredoxin-related protein</fullName>
    </submittedName>
</protein>
<dbReference type="OrthoDB" id="5679012at2"/>
<proteinExistence type="predicted"/>
<sequence>MSKHILYYSSLCPDTTPFVAELDKLDLEYEKVDITASMANLKEFLRLRDERQEFEERKKWGFVGVPCLVTKTGRCIFELSELNGTACGFVPIEP</sequence>
<organism evidence="1 2">
    <name type="scientific">Granulicatella balaenopterae</name>
    <dbReference type="NCBI Taxonomy" id="137733"/>
    <lineage>
        <taxon>Bacteria</taxon>
        <taxon>Bacillati</taxon>
        <taxon>Bacillota</taxon>
        <taxon>Bacilli</taxon>
        <taxon>Lactobacillales</taxon>
        <taxon>Carnobacteriaceae</taxon>
        <taxon>Granulicatella</taxon>
    </lineage>
</organism>
<gene>
    <name evidence="1" type="ORF">SAMN05421767_10564</name>
</gene>
<dbReference type="EMBL" id="FOGF01000005">
    <property type="protein sequence ID" value="SEQ73066.1"/>
    <property type="molecule type" value="Genomic_DNA"/>
</dbReference>
<dbReference type="InterPro" id="IPR036249">
    <property type="entry name" value="Thioredoxin-like_sf"/>
</dbReference>
<dbReference type="Gene3D" id="3.40.30.10">
    <property type="entry name" value="Glutaredoxin"/>
    <property type="match status" value="1"/>
</dbReference>
<evidence type="ECO:0000313" key="2">
    <source>
        <dbReference type="Proteomes" id="UP000198556"/>
    </source>
</evidence>